<dbReference type="Pfam" id="PF00535">
    <property type="entry name" value="Glycos_transf_2"/>
    <property type="match status" value="1"/>
</dbReference>
<gene>
    <name evidence="2" type="ORF">A2482_05150</name>
</gene>
<protein>
    <recommendedName>
        <fullName evidence="1">Glycosyltransferase 2-like domain-containing protein</fullName>
    </recommendedName>
</protein>
<evidence type="ECO:0000313" key="2">
    <source>
        <dbReference type="EMBL" id="OGF36349.1"/>
    </source>
</evidence>
<dbReference type="InterPro" id="IPR001173">
    <property type="entry name" value="Glyco_trans_2-like"/>
</dbReference>
<dbReference type="EMBL" id="MFGM01000036">
    <property type="protein sequence ID" value="OGF36349.1"/>
    <property type="molecule type" value="Genomic_DNA"/>
</dbReference>
<evidence type="ECO:0000313" key="3">
    <source>
        <dbReference type="Proteomes" id="UP000178656"/>
    </source>
</evidence>
<name>A0A1F5TBS1_9BACT</name>
<evidence type="ECO:0000259" key="1">
    <source>
        <dbReference type="Pfam" id="PF00535"/>
    </source>
</evidence>
<dbReference type="AlphaFoldDB" id="A0A1F5TBS1"/>
<dbReference type="Proteomes" id="UP000178656">
    <property type="component" value="Unassembled WGS sequence"/>
</dbReference>
<dbReference type="PANTHER" id="PTHR43179:SF7">
    <property type="entry name" value="RHAMNOSYLTRANSFERASE WBBL"/>
    <property type="match status" value="1"/>
</dbReference>
<dbReference type="InterPro" id="IPR029044">
    <property type="entry name" value="Nucleotide-diphossugar_trans"/>
</dbReference>
<organism evidence="2 3">
    <name type="scientific">Candidatus Falkowbacteria bacterium RIFOXYC2_FULL_48_21</name>
    <dbReference type="NCBI Taxonomy" id="1798005"/>
    <lineage>
        <taxon>Bacteria</taxon>
        <taxon>Candidatus Falkowiibacteriota</taxon>
    </lineage>
</organism>
<reference evidence="2 3" key="1">
    <citation type="journal article" date="2016" name="Nat. Commun.">
        <title>Thousands of microbial genomes shed light on interconnected biogeochemical processes in an aquifer system.</title>
        <authorList>
            <person name="Anantharaman K."/>
            <person name="Brown C.T."/>
            <person name="Hug L.A."/>
            <person name="Sharon I."/>
            <person name="Castelle C.J."/>
            <person name="Probst A.J."/>
            <person name="Thomas B.C."/>
            <person name="Singh A."/>
            <person name="Wilkins M.J."/>
            <person name="Karaoz U."/>
            <person name="Brodie E.L."/>
            <person name="Williams K.H."/>
            <person name="Hubbard S.S."/>
            <person name="Banfield J.F."/>
        </authorList>
    </citation>
    <scope>NUCLEOTIDE SEQUENCE [LARGE SCALE GENOMIC DNA]</scope>
</reference>
<dbReference type="SUPFAM" id="SSF53448">
    <property type="entry name" value="Nucleotide-diphospho-sugar transferases"/>
    <property type="match status" value="1"/>
</dbReference>
<dbReference type="CDD" id="cd04186">
    <property type="entry name" value="GT_2_like_c"/>
    <property type="match status" value="1"/>
</dbReference>
<dbReference type="Gene3D" id="3.90.550.10">
    <property type="entry name" value="Spore Coat Polysaccharide Biosynthesis Protein SpsA, Chain A"/>
    <property type="match status" value="1"/>
</dbReference>
<proteinExistence type="predicted"/>
<accession>A0A1F5TBS1</accession>
<dbReference type="PANTHER" id="PTHR43179">
    <property type="entry name" value="RHAMNOSYLTRANSFERASE WBBL"/>
    <property type="match status" value="1"/>
</dbReference>
<comment type="caution">
    <text evidence="2">The sequence shown here is derived from an EMBL/GenBank/DDBJ whole genome shotgun (WGS) entry which is preliminary data.</text>
</comment>
<sequence length="266" mass="31075">MQLSIIILNYKMRGLVKNCLKAIFESVVNFPFEVIVVDNDSRDEVDQLIQTRFPQVRFIQTGANLGMGGGNNVGIRAAQGKYVLILNPDIIVFPDSLQKLYDFIQSRPDAGLVSPRLLNPDKTLQHTCYRWHRLITPLCRRTFVGKTSYGRKELERFLYLDWDHATTREVDWIQGSFFLLPKAVLDKIGLFDDRYFMYFEDTDLCRRVWQAGFKVIYCAEAEVIHLHRKQSADGGLFALLTNKLTRIHVRSWFRYMKKWRGERNAS</sequence>
<feature type="domain" description="Glycosyltransferase 2-like" evidence="1">
    <location>
        <begin position="4"/>
        <end position="137"/>
    </location>
</feature>